<dbReference type="RefSeq" id="WP_341837959.1">
    <property type="nucleotide sequence ID" value="NZ_CP149822.1"/>
</dbReference>
<evidence type="ECO:0000256" key="5">
    <source>
        <dbReference type="SAM" id="SignalP"/>
    </source>
</evidence>
<evidence type="ECO:0000256" key="4">
    <source>
        <dbReference type="ARBA" id="ARBA00023284"/>
    </source>
</evidence>
<dbReference type="PANTHER" id="PTHR42852">
    <property type="entry name" value="THIOL:DISULFIDE INTERCHANGE PROTEIN DSBE"/>
    <property type="match status" value="1"/>
</dbReference>
<feature type="chain" id="PRO_5047196616" evidence="5">
    <location>
        <begin position="20"/>
        <end position="327"/>
    </location>
</feature>
<protein>
    <submittedName>
        <fullName evidence="7">TlpA disulfide reductase family protein</fullName>
    </submittedName>
</protein>
<dbReference type="Pfam" id="PF00578">
    <property type="entry name" value="AhpC-TSA"/>
    <property type="match status" value="1"/>
</dbReference>
<evidence type="ECO:0000256" key="2">
    <source>
        <dbReference type="ARBA" id="ARBA00022748"/>
    </source>
</evidence>
<evidence type="ECO:0000259" key="6">
    <source>
        <dbReference type="PROSITE" id="PS51352"/>
    </source>
</evidence>
<proteinExistence type="predicted"/>
<dbReference type="SUPFAM" id="SSF52833">
    <property type="entry name" value="Thioredoxin-like"/>
    <property type="match status" value="1"/>
</dbReference>
<organism evidence="7 8">
    <name type="scientific">Chitinophaga pollutisoli</name>
    <dbReference type="NCBI Taxonomy" id="3133966"/>
    <lineage>
        <taxon>Bacteria</taxon>
        <taxon>Pseudomonadati</taxon>
        <taxon>Bacteroidota</taxon>
        <taxon>Chitinophagia</taxon>
        <taxon>Chitinophagales</taxon>
        <taxon>Chitinophagaceae</taxon>
        <taxon>Chitinophaga</taxon>
    </lineage>
</organism>
<keyword evidence="4" id="KW-0676">Redox-active center</keyword>
<feature type="signal peptide" evidence="5">
    <location>
        <begin position="1"/>
        <end position="19"/>
    </location>
</feature>
<dbReference type="CDD" id="cd02966">
    <property type="entry name" value="TlpA_like_family"/>
    <property type="match status" value="1"/>
</dbReference>
<dbReference type="PROSITE" id="PS51352">
    <property type="entry name" value="THIOREDOXIN_2"/>
    <property type="match status" value="1"/>
</dbReference>
<feature type="domain" description="Thioredoxin" evidence="6">
    <location>
        <begin position="184"/>
        <end position="327"/>
    </location>
</feature>
<dbReference type="PANTHER" id="PTHR42852:SF6">
    <property type="entry name" value="THIOL:DISULFIDE INTERCHANGE PROTEIN DSBE"/>
    <property type="match status" value="1"/>
</dbReference>
<dbReference type="InterPro" id="IPR000866">
    <property type="entry name" value="AhpC/TSA"/>
</dbReference>
<keyword evidence="2" id="KW-0201">Cytochrome c-type biogenesis</keyword>
<evidence type="ECO:0000256" key="3">
    <source>
        <dbReference type="ARBA" id="ARBA00023157"/>
    </source>
</evidence>
<sequence length="327" mass="36810">MKNCLQCILLLMLPLCSLGMEGFVIKGKVTGVKNGTAAIVNDHPVPGEQLELADPVRIVNGEFTYFGKLDRPRLLKLKVSTRMVNVFLENAYYEINCSLDSLHGSKLEGGTLNTQYWDFMKAPHTDMQADIKAVIKTGIGPFLANMYTRDRKDVEELYPLLTEAGKNTYEGKEYRKKYDGFINSAAGKSFPKLKMNLPNGQPFTEKEMAGKVVVFDFWASWCAPCIAYIPQMREHYNHLKGLDVLIVSISVDDTDAAWRKAMKAHPMEWTQVLSDGGFYKGEAKRRLSIPSIPYVIVVDKQGNIAATLDFDQKKDLEQVVLKALQQQ</sequence>
<keyword evidence="5" id="KW-0732">Signal</keyword>
<dbReference type="InterPro" id="IPR050553">
    <property type="entry name" value="Thioredoxin_ResA/DsbE_sf"/>
</dbReference>
<evidence type="ECO:0000313" key="7">
    <source>
        <dbReference type="EMBL" id="WZN43140.1"/>
    </source>
</evidence>
<name>A0ABZ2YTL4_9BACT</name>
<dbReference type="Proteomes" id="UP001485459">
    <property type="component" value="Chromosome"/>
</dbReference>
<dbReference type="Pfam" id="PF14289">
    <property type="entry name" value="DUF4369"/>
    <property type="match status" value="1"/>
</dbReference>
<dbReference type="InterPro" id="IPR013766">
    <property type="entry name" value="Thioredoxin_domain"/>
</dbReference>
<accession>A0ABZ2YTL4</accession>
<reference evidence="8" key="1">
    <citation type="submission" date="2024-03" db="EMBL/GenBank/DDBJ databases">
        <title>Chitinophaga horti sp. nov., isolated from garden soil.</title>
        <authorList>
            <person name="Lee D.S."/>
            <person name="Han D.M."/>
            <person name="Baek J.H."/>
            <person name="Choi D.G."/>
            <person name="Jeon J.H."/>
            <person name="Jeon C.O."/>
        </authorList>
    </citation>
    <scope>NUCLEOTIDE SEQUENCE [LARGE SCALE GENOMIC DNA]</scope>
    <source>
        <strain evidence="8">GPA1</strain>
    </source>
</reference>
<dbReference type="InterPro" id="IPR036249">
    <property type="entry name" value="Thioredoxin-like_sf"/>
</dbReference>
<dbReference type="InterPro" id="IPR025380">
    <property type="entry name" value="DUF4369"/>
</dbReference>
<comment type="subcellular location">
    <subcellularLocation>
        <location evidence="1">Cell envelope</location>
    </subcellularLocation>
</comment>
<evidence type="ECO:0000313" key="8">
    <source>
        <dbReference type="Proteomes" id="UP001485459"/>
    </source>
</evidence>
<evidence type="ECO:0000256" key="1">
    <source>
        <dbReference type="ARBA" id="ARBA00004196"/>
    </source>
</evidence>
<dbReference type="EMBL" id="CP149822">
    <property type="protein sequence ID" value="WZN43140.1"/>
    <property type="molecule type" value="Genomic_DNA"/>
</dbReference>
<keyword evidence="8" id="KW-1185">Reference proteome</keyword>
<gene>
    <name evidence="7" type="ORF">WJU16_08850</name>
</gene>
<keyword evidence="3" id="KW-1015">Disulfide bond</keyword>
<dbReference type="Gene3D" id="3.40.30.10">
    <property type="entry name" value="Glutaredoxin"/>
    <property type="match status" value="1"/>
</dbReference>